<dbReference type="Pfam" id="PF01196">
    <property type="entry name" value="Ribosomal_L17"/>
    <property type="match status" value="1"/>
</dbReference>
<evidence type="ECO:0000256" key="3">
    <source>
        <dbReference type="ARBA" id="ARBA00023274"/>
    </source>
</evidence>
<evidence type="ECO:0000256" key="2">
    <source>
        <dbReference type="ARBA" id="ARBA00022980"/>
    </source>
</evidence>
<name>A0ABM9NNS1_9GAMM</name>
<evidence type="ECO:0000256" key="4">
    <source>
        <dbReference type="HAMAP-Rule" id="MF_01368"/>
    </source>
</evidence>
<comment type="similarity">
    <text evidence="1 4 5">Belongs to the bacterial ribosomal protein bL17 family.</text>
</comment>
<sequence>MRHSKNRCKLNKSSSHRKIMFRNMINSLINHELIKTTLSKAKELRRIIEPIITVAKIDNVSNRRLAFAKIRNNKTVTKLFNILGPNFLNRTGGYTRILKCGYRIGDKAPMAYISFTNYNIKHKKDNKS</sequence>
<gene>
    <name evidence="4 6" type="primary">rplQ</name>
    <name evidence="6" type="ORF">PRHACTZTBTEA_186</name>
</gene>
<dbReference type="PANTHER" id="PTHR14413:SF16">
    <property type="entry name" value="LARGE RIBOSOMAL SUBUNIT PROTEIN BL17M"/>
    <property type="match status" value="1"/>
</dbReference>
<keyword evidence="3 4" id="KW-0687">Ribonucleoprotein</keyword>
<protein>
    <recommendedName>
        <fullName evidence="4">Large ribosomal subunit protein bL17</fullName>
    </recommendedName>
</protein>
<dbReference type="NCBIfam" id="TIGR00059">
    <property type="entry name" value="L17"/>
    <property type="match status" value="1"/>
</dbReference>
<keyword evidence="7" id="KW-1185">Reference proteome</keyword>
<dbReference type="RefSeq" id="WP_341765169.1">
    <property type="nucleotide sequence ID" value="NZ_OZ034688.1"/>
</dbReference>
<evidence type="ECO:0000313" key="7">
    <source>
        <dbReference type="Proteomes" id="UP001497533"/>
    </source>
</evidence>
<dbReference type="HAMAP" id="MF_01368">
    <property type="entry name" value="Ribosomal_bL17"/>
    <property type="match status" value="1"/>
</dbReference>
<dbReference type="PANTHER" id="PTHR14413">
    <property type="entry name" value="RIBOSOMAL PROTEIN L17"/>
    <property type="match status" value="1"/>
</dbReference>
<keyword evidence="2 4" id="KW-0689">Ribosomal protein</keyword>
<dbReference type="Gene3D" id="3.90.1030.10">
    <property type="entry name" value="Ribosomal protein L17"/>
    <property type="match status" value="1"/>
</dbReference>
<organism evidence="6 7">
    <name type="scientific">Candidatus Providencia siddallii</name>
    <dbReference type="NCBI Taxonomy" id="1715285"/>
    <lineage>
        <taxon>Bacteria</taxon>
        <taxon>Pseudomonadati</taxon>
        <taxon>Pseudomonadota</taxon>
        <taxon>Gammaproteobacteria</taxon>
        <taxon>Enterobacterales</taxon>
        <taxon>Morganellaceae</taxon>
        <taxon>Providencia</taxon>
    </lineage>
</organism>
<dbReference type="InterPro" id="IPR000456">
    <property type="entry name" value="Ribosomal_bL17"/>
</dbReference>
<dbReference type="InterPro" id="IPR047859">
    <property type="entry name" value="Ribosomal_bL17_CS"/>
</dbReference>
<dbReference type="EMBL" id="OZ034688">
    <property type="protein sequence ID" value="CAL1329115.1"/>
    <property type="molecule type" value="Genomic_DNA"/>
</dbReference>
<dbReference type="GO" id="GO:0005840">
    <property type="term" value="C:ribosome"/>
    <property type="evidence" value="ECO:0007669"/>
    <property type="project" value="UniProtKB-KW"/>
</dbReference>
<dbReference type="PROSITE" id="PS01167">
    <property type="entry name" value="RIBOSOMAL_L17"/>
    <property type="match status" value="1"/>
</dbReference>
<dbReference type="SUPFAM" id="SSF64263">
    <property type="entry name" value="Prokaryotic ribosomal protein L17"/>
    <property type="match status" value="1"/>
</dbReference>
<dbReference type="InterPro" id="IPR036373">
    <property type="entry name" value="Ribosomal_bL17_sf"/>
</dbReference>
<evidence type="ECO:0000256" key="1">
    <source>
        <dbReference type="ARBA" id="ARBA00008777"/>
    </source>
</evidence>
<comment type="subunit">
    <text evidence="4">Part of the 50S ribosomal subunit. Contacts protein L32.</text>
</comment>
<evidence type="ECO:0000313" key="6">
    <source>
        <dbReference type="EMBL" id="CAL1329115.1"/>
    </source>
</evidence>
<proteinExistence type="inferred from homology"/>
<accession>A0ABM9NNS1</accession>
<evidence type="ECO:0000256" key="5">
    <source>
        <dbReference type="RuleBase" id="RU000660"/>
    </source>
</evidence>
<dbReference type="Proteomes" id="UP001497533">
    <property type="component" value="Chromosome"/>
</dbReference>
<reference evidence="6" key="1">
    <citation type="submission" date="2024-04" db="EMBL/GenBank/DDBJ databases">
        <authorList>
            <person name="Manzano-Marin A."/>
            <person name="Manzano-Marin A."/>
            <person name="Alejandro Manzano Marin A."/>
        </authorList>
    </citation>
    <scope>NUCLEOTIDE SEQUENCE [LARGE SCALE GENOMIC DNA]</scope>
    <source>
        <strain evidence="6">TABTEA</strain>
    </source>
</reference>